<name>A0A2S1R9P0_9ACTN</name>
<feature type="region of interest" description="Disordered" evidence="1">
    <location>
        <begin position="95"/>
        <end position="115"/>
    </location>
</feature>
<dbReference type="EMBL" id="CP015449">
    <property type="protein sequence ID" value="AWH93007.1"/>
    <property type="molecule type" value="Genomic_DNA"/>
</dbReference>
<organism evidence="3 4">
    <name type="scientific">Dietzia lutea</name>
    <dbReference type="NCBI Taxonomy" id="546160"/>
    <lineage>
        <taxon>Bacteria</taxon>
        <taxon>Bacillati</taxon>
        <taxon>Actinomycetota</taxon>
        <taxon>Actinomycetes</taxon>
        <taxon>Mycobacteriales</taxon>
        <taxon>Dietziaceae</taxon>
        <taxon>Dietzia</taxon>
    </lineage>
</organism>
<evidence type="ECO:0000256" key="2">
    <source>
        <dbReference type="SAM" id="Phobius"/>
    </source>
</evidence>
<feature type="transmembrane region" description="Helical" evidence="2">
    <location>
        <begin position="6"/>
        <end position="28"/>
    </location>
</feature>
<keyword evidence="2" id="KW-0472">Membrane</keyword>
<accession>A0A2S1R9P0</accession>
<protein>
    <recommendedName>
        <fullName evidence="5">Sodium:proton antiporter</fullName>
    </recommendedName>
</protein>
<dbReference type="AlphaFoldDB" id="A0A2S1R9P0"/>
<evidence type="ECO:0008006" key="5">
    <source>
        <dbReference type="Google" id="ProtNLM"/>
    </source>
</evidence>
<evidence type="ECO:0000256" key="1">
    <source>
        <dbReference type="SAM" id="MobiDB-lite"/>
    </source>
</evidence>
<proteinExistence type="predicted"/>
<evidence type="ECO:0000313" key="4">
    <source>
        <dbReference type="Proteomes" id="UP000244928"/>
    </source>
</evidence>
<keyword evidence="2" id="KW-1133">Transmembrane helix</keyword>
<dbReference type="GO" id="GO:0098662">
    <property type="term" value="P:inorganic cation transmembrane transport"/>
    <property type="evidence" value="ECO:0007669"/>
    <property type="project" value="InterPro"/>
</dbReference>
<dbReference type="InterPro" id="IPR005133">
    <property type="entry name" value="PhaG_MnhG_YufB"/>
</dbReference>
<dbReference type="KEGG" id="dlu:A6035_13435"/>
<dbReference type="Proteomes" id="UP000244928">
    <property type="component" value="Chromosome"/>
</dbReference>
<keyword evidence="4" id="KW-1185">Reference proteome</keyword>
<gene>
    <name evidence="3" type="ORF">A6035_13435</name>
</gene>
<sequence length="115" mass="12122">MMVTDAIAWLFLIAALIIFLSSAIGIFRVHSPYELLTIVTLVATAGLACAILSAIFFQPSPANILKGLAALVLQLITTSVGSSVAGRALHLRDSPVRTASEQREMGPGADPVEDF</sequence>
<reference evidence="3 4" key="1">
    <citation type="submission" date="2016-04" db="EMBL/GenBank/DDBJ databases">
        <title>Complete genome sequence of Dietzia lutea YIM 80766T, a strain isolated from desert soil in Egypt.</title>
        <authorList>
            <person name="Zhao J."/>
            <person name="Hu B."/>
            <person name="Geng S."/>
            <person name="Nie Y."/>
            <person name="Tang Y."/>
        </authorList>
    </citation>
    <scope>NUCLEOTIDE SEQUENCE [LARGE SCALE GENOMIC DNA]</scope>
    <source>
        <strain evidence="3 4">YIM 80766</strain>
    </source>
</reference>
<feature type="transmembrane region" description="Helical" evidence="2">
    <location>
        <begin position="68"/>
        <end position="89"/>
    </location>
</feature>
<keyword evidence="2" id="KW-0812">Transmembrane</keyword>
<dbReference type="GO" id="GO:0015297">
    <property type="term" value="F:antiporter activity"/>
    <property type="evidence" value="ECO:0007669"/>
    <property type="project" value="InterPro"/>
</dbReference>
<feature type="compositionally biased region" description="Basic and acidic residues" evidence="1">
    <location>
        <begin position="95"/>
        <end position="104"/>
    </location>
</feature>
<dbReference type="Pfam" id="PF03334">
    <property type="entry name" value="PhaG_MnhG_YufB"/>
    <property type="match status" value="1"/>
</dbReference>
<feature type="transmembrane region" description="Helical" evidence="2">
    <location>
        <begin position="35"/>
        <end position="56"/>
    </location>
</feature>
<evidence type="ECO:0000313" key="3">
    <source>
        <dbReference type="EMBL" id="AWH93007.1"/>
    </source>
</evidence>